<accession>A0ACB5SXD4</accession>
<name>A0ACB5SXD4_AMBMO</name>
<reference evidence="1" key="1">
    <citation type="submission" date="2023-04" db="EMBL/GenBank/DDBJ databases">
        <title>Ambrosiozyma monospora NBRC 10751.</title>
        <authorList>
            <person name="Ichikawa N."/>
            <person name="Sato H."/>
            <person name="Tonouchi N."/>
        </authorList>
    </citation>
    <scope>NUCLEOTIDE SEQUENCE</scope>
    <source>
        <strain evidence="1">NBRC 10751</strain>
    </source>
</reference>
<organism evidence="1 2">
    <name type="scientific">Ambrosiozyma monospora</name>
    <name type="common">Yeast</name>
    <name type="synonym">Endomycopsis monosporus</name>
    <dbReference type="NCBI Taxonomy" id="43982"/>
    <lineage>
        <taxon>Eukaryota</taxon>
        <taxon>Fungi</taxon>
        <taxon>Dikarya</taxon>
        <taxon>Ascomycota</taxon>
        <taxon>Saccharomycotina</taxon>
        <taxon>Pichiomycetes</taxon>
        <taxon>Pichiales</taxon>
        <taxon>Pichiaceae</taxon>
        <taxon>Ambrosiozyma</taxon>
    </lineage>
</organism>
<proteinExistence type="predicted"/>
<keyword evidence="2" id="KW-1185">Reference proteome</keyword>
<sequence length="940" mass="101571">MWPPLNSIYLDEPSSATVQHFLPAEVTFDPPESSRSHPNLQTPTPISSHQLYFCTMLRNSVRRLASVQSTTRLLKSLQVQQQSSRFFSQSLSMLDAQVLSGTELAKKVRSEAHDSILKMQKTYPNFKPTLSIIQVGSRPDSSAYVRMKLKASTSSGVNCEVIKFDENTPEVTILNKIKELNNDVSVHGVLVQLPLPKHMDEVKVTNSVITEKDVDGFDRYNTGELAKRGGSPHFLPCTPNGCMRLLQESGVELEGKHAVVIGRSDIVGTPVAAMLRNANCTVTICHSRTKNIPELVKQADIVVAALGKPNFVQGEWLKDGAVVIDVGINYVPDATKKSGQRLTGDVDYASCKEKASFITPVPGGVGPMTVAMLVDNVYRAAKTQIEKENALPDIHPLPLTCLEPVPSDIDISRAQTPKHITEVAEELGIKPKELEQFGHYKAKVSLEVYDRLAEQRNNGNYVLVAGITPTPLGEGKSTTTMGLVQALGAHLNIPAIANVRQPSMGPTFGVKGGAAGGGYAQVIPMDEFNMHLTGDIHAIGAANNLLAAAIDTRMFHESSQKDAALYKRLVPVKKGVRKFTSSMLKRLEKLGINKTNPDDLTTEEITKFARLDLDPESITIKRVVDVNDRFLRQVTIGQAPTEKGFNRKTGFDITVASEIMAILALSRDLKDLRERVGRMVVGSNKQGDPITTEDIGAAGAITAMLKDVVKPNLMQTLEGTPVFVHAGPFANISIGASSVIADRIALKLAGQPKSHPEAKKGFVVTEAGFDFTMGGERFHNIKCRASGLKPNVVVLVATSRALKLHGGAPDVKPGQSLPSEYTSENVDLVRSGCANLAKQISNAKSYGAPVVVAINQFETDTQAEIDAIREEALKAGAFDAVPSNHWAKGGAGAVGLAEAVVNATKSVSVGEGEEEQVNFLYDLNESLESKLTSIATKMFW</sequence>
<comment type="caution">
    <text evidence="1">The sequence shown here is derived from an EMBL/GenBank/DDBJ whole genome shotgun (WGS) entry which is preliminary data.</text>
</comment>
<evidence type="ECO:0000313" key="1">
    <source>
        <dbReference type="EMBL" id="GME75998.1"/>
    </source>
</evidence>
<protein>
    <submittedName>
        <fullName evidence="1">Unnamed protein product</fullName>
    </submittedName>
</protein>
<gene>
    <name evidence="1" type="ORF">Amon02_000239900</name>
</gene>
<dbReference type="Proteomes" id="UP001165064">
    <property type="component" value="Unassembled WGS sequence"/>
</dbReference>
<dbReference type="EMBL" id="BSXS01001376">
    <property type="protein sequence ID" value="GME75998.1"/>
    <property type="molecule type" value="Genomic_DNA"/>
</dbReference>
<evidence type="ECO:0000313" key="2">
    <source>
        <dbReference type="Proteomes" id="UP001165064"/>
    </source>
</evidence>